<reference evidence="3" key="1">
    <citation type="submission" date="2021-03" db="EMBL/GenBank/DDBJ databases">
        <authorList>
            <person name="Bekaert M."/>
        </authorList>
    </citation>
    <scope>NUCLEOTIDE SEQUENCE</scope>
</reference>
<keyword evidence="2" id="KW-0812">Transmembrane</keyword>
<gene>
    <name evidence="3" type="ORF">MEDL_27684</name>
</gene>
<organism evidence="3 4">
    <name type="scientific">Mytilus edulis</name>
    <name type="common">Blue mussel</name>
    <dbReference type="NCBI Taxonomy" id="6550"/>
    <lineage>
        <taxon>Eukaryota</taxon>
        <taxon>Metazoa</taxon>
        <taxon>Spiralia</taxon>
        <taxon>Lophotrochozoa</taxon>
        <taxon>Mollusca</taxon>
        <taxon>Bivalvia</taxon>
        <taxon>Autobranchia</taxon>
        <taxon>Pteriomorphia</taxon>
        <taxon>Mytilida</taxon>
        <taxon>Mytiloidea</taxon>
        <taxon>Mytilidae</taxon>
        <taxon>Mytilinae</taxon>
        <taxon>Mytilus</taxon>
    </lineage>
</organism>
<keyword evidence="2" id="KW-0472">Membrane</keyword>
<feature type="compositionally biased region" description="Basic and acidic residues" evidence="1">
    <location>
        <begin position="635"/>
        <end position="656"/>
    </location>
</feature>
<evidence type="ECO:0000313" key="3">
    <source>
        <dbReference type="EMBL" id="CAG2213832.1"/>
    </source>
</evidence>
<sequence>MAIDAARGQSPSRRRVDNYKIEIVLGFKTHCFCGSDDPRKISGYFKQSESDCTLPCGGQSRESCGGPWRLSIYKDCSVLQPYLPHCADIGCTTSSNKWCVRCTDSLYYKLIGYNCRDKCSTRNRWCWPGSCGNEIASNCNCMNGFKTVKSELTANCQPIIKPTINYCQITAVAKDGSKSYSNGGAVQCIMQKDFYGRFQVDRFKINFQAVFKVQVTISRPHFISRELFGITDVEISMKKITVSGNQKDLGTTRYKSDSSSRYPQPVYENDNATIFVQESLQNGERICLTFRVQAGGYFVSKDLTTNTERQVPYDKIETSHTLCYIYDNIPPKHCAEDHSCRSEPLILSRRLSSSRNITVQFNGWMDPNMNIGSGIESYEIAVYEVEHISSAIQGRDNNVIQILNIYPSDNRTSVHIELPPKTPMLYVVLLTVKDKANNIRQARRFVLYDNSSVIVVSLDHSFKTTEVMNHNKSSQLCISWKKRFFNNKFKLNNFLDPIKPETAINGIYDQKVGLLPINGTKNVNGLTAFYFTFIRNNEQIYTGKLQNISHQSVCLTSEIKDGDIITFHLKVEDIMNHTLNDSVTVYIKHITVTQTKETSHDQIIGIVTGGILSVVIVLLLIIVIVQHKRLTEKKATATSHDRYKETYESPGTRERQSNVYDDVSPEASNSIYESIRLKPKSTIHEIFDKENGIKRYSKIYIW</sequence>
<accession>A0A8S3RVP5</accession>
<name>A0A8S3RVP5_MYTED</name>
<keyword evidence="2" id="KW-1133">Transmembrane helix</keyword>
<dbReference type="OrthoDB" id="6096668at2759"/>
<dbReference type="Proteomes" id="UP000683360">
    <property type="component" value="Unassembled WGS sequence"/>
</dbReference>
<dbReference type="AlphaFoldDB" id="A0A8S3RVP5"/>
<dbReference type="EMBL" id="CAJPWZ010001387">
    <property type="protein sequence ID" value="CAG2213832.1"/>
    <property type="molecule type" value="Genomic_DNA"/>
</dbReference>
<evidence type="ECO:0008006" key="5">
    <source>
        <dbReference type="Google" id="ProtNLM"/>
    </source>
</evidence>
<feature type="region of interest" description="Disordered" evidence="1">
    <location>
        <begin position="635"/>
        <end position="663"/>
    </location>
</feature>
<protein>
    <recommendedName>
        <fullName evidence="5">WSC domain-containing protein</fullName>
    </recommendedName>
</protein>
<proteinExistence type="predicted"/>
<comment type="caution">
    <text evidence="3">The sequence shown here is derived from an EMBL/GenBank/DDBJ whole genome shotgun (WGS) entry which is preliminary data.</text>
</comment>
<evidence type="ECO:0000256" key="1">
    <source>
        <dbReference type="SAM" id="MobiDB-lite"/>
    </source>
</evidence>
<evidence type="ECO:0000313" key="4">
    <source>
        <dbReference type="Proteomes" id="UP000683360"/>
    </source>
</evidence>
<evidence type="ECO:0000256" key="2">
    <source>
        <dbReference type="SAM" id="Phobius"/>
    </source>
</evidence>
<feature type="transmembrane region" description="Helical" evidence="2">
    <location>
        <begin position="603"/>
        <end position="625"/>
    </location>
</feature>
<keyword evidence="4" id="KW-1185">Reference proteome</keyword>